<dbReference type="SUPFAM" id="SSF50978">
    <property type="entry name" value="WD40 repeat-like"/>
    <property type="match status" value="1"/>
</dbReference>
<gene>
    <name evidence="8" type="ORF">HO133_008563</name>
</gene>
<dbReference type="InterPro" id="IPR001680">
    <property type="entry name" value="WD40_rpt"/>
</dbReference>
<evidence type="ECO:0000313" key="9">
    <source>
        <dbReference type="Proteomes" id="UP000593566"/>
    </source>
</evidence>
<evidence type="ECO:0000256" key="6">
    <source>
        <dbReference type="SAM" id="MobiDB-lite"/>
    </source>
</evidence>
<dbReference type="PANTHER" id="PTHR44019:SF20">
    <property type="entry name" value="WD REPEAT-CONTAINING PROTEIN 55"/>
    <property type="match status" value="1"/>
</dbReference>
<feature type="compositionally biased region" description="Basic residues" evidence="6">
    <location>
        <begin position="374"/>
        <end position="386"/>
    </location>
</feature>
<feature type="region of interest" description="Disordered" evidence="6">
    <location>
        <begin position="148"/>
        <end position="181"/>
    </location>
</feature>
<dbReference type="AlphaFoldDB" id="A0A8H6FFZ3"/>
<dbReference type="InterPro" id="IPR015943">
    <property type="entry name" value="WD40/YVTN_repeat-like_dom_sf"/>
</dbReference>
<sequence length="402" mass="43613">MSNSFSSICTYPIRSDLFAQAIHPNVPLLALGLASGHVQLQRLPSSDPKEARNSTIETAWRTRRHKGSCRSLCFDHDGEQLFSAGTDGIVKVAATETGQVASKIAVPLHNNSIDPTSILHAQTPQTLLLSTDSSAVYLYDLRANSTLASSKPQQTHHPHDDYVSSMTPLPPTENSRSGLSKQWASTGGSTIAIMDIRKGVLIKSEDQGEEILSSCIVDGKLVVGSEKGVLRIWQVGSWDDNEQTVAVVGKGASADVLAAMGENPMVAVGMDDGCVRFVDMGRKKPKVLHETEVRHDEVEGVLGLGFEIGGRMISGGGQIVKVWEDNYGLDNGEDEEDEDEEVGARNGKRANGFDSDEDDRGADSVESSEEEQRKRKKKKKRKRNKGKAQSGVQHVMSFKGMD</sequence>
<dbReference type="Gene3D" id="2.130.10.10">
    <property type="entry name" value="YVTN repeat-like/Quinoprotein amine dehydrogenase"/>
    <property type="match status" value="2"/>
</dbReference>
<dbReference type="Proteomes" id="UP000593566">
    <property type="component" value="Unassembled WGS sequence"/>
</dbReference>
<comment type="caution">
    <text evidence="8">The sequence shown here is derived from an EMBL/GenBank/DDBJ whole genome shotgun (WGS) entry which is preliminary data.</text>
</comment>
<evidence type="ECO:0000256" key="2">
    <source>
        <dbReference type="ARBA" id="ARBA00022574"/>
    </source>
</evidence>
<keyword evidence="2" id="KW-0853">WD repeat</keyword>
<evidence type="ECO:0000313" key="8">
    <source>
        <dbReference type="EMBL" id="KAF6227122.1"/>
    </source>
</evidence>
<feature type="domain" description="Anaphase-promoting complex subunit 4-like WD40" evidence="7">
    <location>
        <begin position="24"/>
        <end position="106"/>
    </location>
</feature>
<dbReference type="RefSeq" id="XP_037155430.1">
    <property type="nucleotide sequence ID" value="XM_037299429.1"/>
</dbReference>
<dbReference type="Pfam" id="PF12894">
    <property type="entry name" value="ANAPC4_WD40"/>
    <property type="match status" value="1"/>
</dbReference>
<evidence type="ECO:0000256" key="4">
    <source>
        <dbReference type="ARBA" id="ARBA00039238"/>
    </source>
</evidence>
<organism evidence="8 9">
    <name type="scientific">Letharia lupina</name>
    <dbReference type="NCBI Taxonomy" id="560253"/>
    <lineage>
        <taxon>Eukaryota</taxon>
        <taxon>Fungi</taxon>
        <taxon>Dikarya</taxon>
        <taxon>Ascomycota</taxon>
        <taxon>Pezizomycotina</taxon>
        <taxon>Lecanoromycetes</taxon>
        <taxon>OSLEUM clade</taxon>
        <taxon>Lecanoromycetidae</taxon>
        <taxon>Lecanorales</taxon>
        <taxon>Lecanorineae</taxon>
        <taxon>Parmeliaceae</taxon>
        <taxon>Letharia</taxon>
    </lineage>
</organism>
<accession>A0A8H6FFZ3</accession>
<feature type="region of interest" description="Disordered" evidence="6">
    <location>
        <begin position="330"/>
        <end position="402"/>
    </location>
</feature>
<proteinExistence type="inferred from homology"/>
<name>A0A8H6FFZ3_9LECA</name>
<dbReference type="InterPro" id="IPR024977">
    <property type="entry name" value="Apc4-like_WD40_dom"/>
</dbReference>
<evidence type="ECO:0000256" key="5">
    <source>
        <dbReference type="ARBA" id="ARBA00039514"/>
    </source>
</evidence>
<protein>
    <recommendedName>
        <fullName evidence="4">WD repeat-containing protein JIP5</fullName>
    </recommendedName>
    <alternativeName>
        <fullName evidence="5">WD repeat-containing protein jip5</fullName>
    </alternativeName>
</protein>
<feature type="compositionally biased region" description="Polar residues" evidence="6">
    <location>
        <begin position="164"/>
        <end position="181"/>
    </location>
</feature>
<reference evidence="8 9" key="1">
    <citation type="journal article" date="2020" name="Genomics">
        <title>Complete, high-quality genomes from long-read metagenomic sequencing of two wolf lichen thalli reveals enigmatic genome architecture.</title>
        <authorList>
            <person name="McKenzie S.K."/>
            <person name="Walston R.F."/>
            <person name="Allen J.L."/>
        </authorList>
    </citation>
    <scope>NUCLEOTIDE SEQUENCE [LARGE SCALE GENOMIC DNA]</scope>
    <source>
        <strain evidence="8">WasteWater1</strain>
    </source>
</reference>
<keyword evidence="9" id="KW-1185">Reference proteome</keyword>
<evidence type="ECO:0000259" key="7">
    <source>
        <dbReference type="Pfam" id="PF12894"/>
    </source>
</evidence>
<comment type="similarity">
    <text evidence="1">Belongs to the WD repeat WDR55 family.</text>
</comment>
<keyword evidence="3" id="KW-0677">Repeat</keyword>
<evidence type="ECO:0000256" key="1">
    <source>
        <dbReference type="ARBA" id="ARBA00007625"/>
    </source>
</evidence>
<dbReference type="GeneID" id="59336959"/>
<dbReference type="InterPro" id="IPR036322">
    <property type="entry name" value="WD40_repeat_dom_sf"/>
</dbReference>
<dbReference type="InterPro" id="IPR050505">
    <property type="entry name" value="WDR55/POC1"/>
</dbReference>
<feature type="compositionally biased region" description="Acidic residues" evidence="6">
    <location>
        <begin position="331"/>
        <end position="341"/>
    </location>
</feature>
<evidence type="ECO:0000256" key="3">
    <source>
        <dbReference type="ARBA" id="ARBA00022737"/>
    </source>
</evidence>
<dbReference type="SMART" id="SM00320">
    <property type="entry name" value="WD40"/>
    <property type="match status" value="3"/>
</dbReference>
<dbReference type="PANTHER" id="PTHR44019">
    <property type="entry name" value="WD REPEAT-CONTAINING PROTEIN 55"/>
    <property type="match status" value="1"/>
</dbReference>
<dbReference type="EMBL" id="JACCJB010000005">
    <property type="protein sequence ID" value="KAF6227122.1"/>
    <property type="molecule type" value="Genomic_DNA"/>
</dbReference>